<accession>A0AAD7SGW3</accession>
<protein>
    <submittedName>
        <fullName evidence="1">Uncharacterized protein</fullName>
    </submittedName>
</protein>
<keyword evidence="2" id="KW-1185">Reference proteome</keyword>
<evidence type="ECO:0000313" key="2">
    <source>
        <dbReference type="Proteomes" id="UP001221898"/>
    </source>
</evidence>
<evidence type="ECO:0000313" key="1">
    <source>
        <dbReference type="EMBL" id="KAJ8402346.1"/>
    </source>
</evidence>
<gene>
    <name evidence="1" type="ORF">AAFF_G00368350</name>
</gene>
<dbReference type="AlphaFoldDB" id="A0AAD7SGW3"/>
<organism evidence="1 2">
    <name type="scientific">Aldrovandia affinis</name>
    <dbReference type="NCBI Taxonomy" id="143900"/>
    <lineage>
        <taxon>Eukaryota</taxon>
        <taxon>Metazoa</taxon>
        <taxon>Chordata</taxon>
        <taxon>Craniata</taxon>
        <taxon>Vertebrata</taxon>
        <taxon>Euteleostomi</taxon>
        <taxon>Actinopterygii</taxon>
        <taxon>Neopterygii</taxon>
        <taxon>Teleostei</taxon>
        <taxon>Notacanthiformes</taxon>
        <taxon>Halosauridae</taxon>
        <taxon>Aldrovandia</taxon>
    </lineage>
</organism>
<name>A0AAD7SGW3_9TELE</name>
<dbReference type="EMBL" id="JAINUG010000064">
    <property type="protein sequence ID" value="KAJ8402346.1"/>
    <property type="molecule type" value="Genomic_DNA"/>
</dbReference>
<comment type="caution">
    <text evidence="1">The sequence shown here is derived from an EMBL/GenBank/DDBJ whole genome shotgun (WGS) entry which is preliminary data.</text>
</comment>
<reference evidence="1" key="1">
    <citation type="journal article" date="2023" name="Science">
        <title>Genome structures resolve the early diversification of teleost fishes.</title>
        <authorList>
            <person name="Parey E."/>
            <person name="Louis A."/>
            <person name="Montfort J."/>
            <person name="Bouchez O."/>
            <person name="Roques C."/>
            <person name="Iampietro C."/>
            <person name="Lluch J."/>
            <person name="Castinel A."/>
            <person name="Donnadieu C."/>
            <person name="Desvignes T."/>
            <person name="Floi Bucao C."/>
            <person name="Jouanno E."/>
            <person name="Wen M."/>
            <person name="Mejri S."/>
            <person name="Dirks R."/>
            <person name="Jansen H."/>
            <person name="Henkel C."/>
            <person name="Chen W.J."/>
            <person name="Zahm M."/>
            <person name="Cabau C."/>
            <person name="Klopp C."/>
            <person name="Thompson A.W."/>
            <person name="Robinson-Rechavi M."/>
            <person name="Braasch I."/>
            <person name="Lecointre G."/>
            <person name="Bobe J."/>
            <person name="Postlethwait J.H."/>
            <person name="Berthelot C."/>
            <person name="Roest Crollius H."/>
            <person name="Guiguen Y."/>
        </authorList>
    </citation>
    <scope>NUCLEOTIDE SEQUENCE</scope>
    <source>
        <strain evidence="1">NC1722</strain>
    </source>
</reference>
<dbReference type="Proteomes" id="UP001221898">
    <property type="component" value="Unassembled WGS sequence"/>
</dbReference>
<proteinExistence type="predicted"/>
<sequence>MTSIGSCVRPYGRPEVCALSSALAPAPPLPLPLSLNHKGSRMGGCRFKSVLGTLALDACSPCAVRRSPSISPLTQRLAARLRLGFPLEEMGA</sequence>